<dbReference type="AlphaFoldDB" id="H1Y3P4"/>
<dbReference type="EMBL" id="CM001403">
    <property type="protein sequence ID" value="EHQ30306.1"/>
    <property type="molecule type" value="Genomic_DNA"/>
</dbReference>
<dbReference type="STRING" id="714943.Mucpa_6250"/>
<gene>
    <name evidence="1" type="ORF">Mucpa_6250</name>
</gene>
<name>H1Y3P4_9SPHI</name>
<dbReference type="Proteomes" id="UP000002774">
    <property type="component" value="Chromosome"/>
</dbReference>
<dbReference type="HOGENOM" id="CLU_2753476_0_0_10"/>
<protein>
    <submittedName>
        <fullName evidence="1">Uncharacterized protein</fullName>
    </submittedName>
</protein>
<sequence length="70" mass="7937">MLHHTCVSNIKNISLLQAGASFSQILKHILQDTGFKYISIPHLRLQVWAVACLFGLKQNNELTISHLWPV</sequence>
<proteinExistence type="predicted"/>
<keyword evidence="2" id="KW-1185">Reference proteome</keyword>
<reference evidence="1" key="1">
    <citation type="submission" date="2011-09" db="EMBL/GenBank/DDBJ databases">
        <title>The permanent draft genome of Mucilaginibacter paludis DSM 18603.</title>
        <authorList>
            <consortium name="US DOE Joint Genome Institute (JGI-PGF)"/>
            <person name="Lucas S."/>
            <person name="Han J."/>
            <person name="Lapidus A."/>
            <person name="Bruce D."/>
            <person name="Goodwin L."/>
            <person name="Pitluck S."/>
            <person name="Peters L."/>
            <person name="Kyrpides N."/>
            <person name="Mavromatis K."/>
            <person name="Ivanova N."/>
            <person name="Mikhailova N."/>
            <person name="Held B."/>
            <person name="Detter J.C."/>
            <person name="Tapia R."/>
            <person name="Han C."/>
            <person name="Land M."/>
            <person name="Hauser L."/>
            <person name="Markowitz V."/>
            <person name="Cheng J.-F."/>
            <person name="Hugenholtz P."/>
            <person name="Woyke T."/>
            <person name="Wu D."/>
            <person name="Tindall B."/>
            <person name="Brambilla E."/>
            <person name="Klenk H.-P."/>
            <person name="Eisen J.A."/>
        </authorList>
    </citation>
    <scope>NUCLEOTIDE SEQUENCE [LARGE SCALE GENOMIC DNA]</scope>
    <source>
        <strain evidence="1">DSM 18603</strain>
    </source>
</reference>
<evidence type="ECO:0000313" key="2">
    <source>
        <dbReference type="Proteomes" id="UP000002774"/>
    </source>
</evidence>
<accession>H1Y3P4</accession>
<organism evidence="1 2">
    <name type="scientific">Mucilaginibacter paludis DSM 18603</name>
    <dbReference type="NCBI Taxonomy" id="714943"/>
    <lineage>
        <taxon>Bacteria</taxon>
        <taxon>Pseudomonadati</taxon>
        <taxon>Bacteroidota</taxon>
        <taxon>Sphingobacteriia</taxon>
        <taxon>Sphingobacteriales</taxon>
        <taxon>Sphingobacteriaceae</taxon>
        <taxon>Mucilaginibacter</taxon>
    </lineage>
</organism>
<evidence type="ECO:0000313" key="1">
    <source>
        <dbReference type="EMBL" id="EHQ30306.1"/>
    </source>
</evidence>